<gene>
    <name evidence="2" type="ORF">GWC95_03770</name>
</gene>
<accession>A0ABW9ZVE0</accession>
<dbReference type="PANTHER" id="PTHR10683:SF40">
    <property type="entry name" value="FRUCTOSE-6-PHOSPHATE ALDOLASE 1-RELATED"/>
    <property type="match status" value="1"/>
</dbReference>
<evidence type="ECO:0000313" key="3">
    <source>
        <dbReference type="Proteomes" id="UP000753802"/>
    </source>
</evidence>
<comment type="caution">
    <text evidence="2">The sequence shown here is derived from an EMBL/GenBank/DDBJ whole genome shotgun (WGS) entry which is preliminary data.</text>
</comment>
<dbReference type="RefSeq" id="WP_161817325.1">
    <property type="nucleotide sequence ID" value="NZ_JAACJS010000002.1"/>
</dbReference>
<dbReference type="EC" id="2.2.1.2" evidence="2"/>
<keyword evidence="1" id="KW-0704">Schiff base</keyword>
<keyword evidence="3" id="KW-1185">Reference proteome</keyword>
<evidence type="ECO:0000256" key="1">
    <source>
        <dbReference type="ARBA" id="ARBA00023270"/>
    </source>
</evidence>
<name>A0ABW9ZVE0_9BACT</name>
<dbReference type="GO" id="GO:0004801">
    <property type="term" value="F:transaldolase activity"/>
    <property type="evidence" value="ECO:0007669"/>
    <property type="project" value="UniProtKB-EC"/>
</dbReference>
<dbReference type="PANTHER" id="PTHR10683">
    <property type="entry name" value="TRANSALDOLASE"/>
    <property type="match status" value="1"/>
</dbReference>
<dbReference type="InterPro" id="IPR001585">
    <property type="entry name" value="TAL/FSA"/>
</dbReference>
<dbReference type="NCBIfam" id="TIGR02134">
    <property type="entry name" value="transald_staph"/>
    <property type="match status" value="1"/>
</dbReference>
<sequence length="237" mass="25965">MTIDQLQTKIYADGAELGGIVEMAKNPVIKGFTTNPTLMRKAGISDYKKFAQDVLAAVPNLPISFEVFSDDLEEMYTQAVEIASWGKNINIKVPVTNTRNEFVGDVIRRLSAQGIFVNVTALMTLEQVNKVMDSLQGDAPAYISVFAGRIADTGRDPMDIMSKAAAISKTRANTEIIWASPRELLNIFQANEAGVQIITVANDLLNKLPLIGKDLDAYSLETVKMFRNDAVKAGYTI</sequence>
<dbReference type="Proteomes" id="UP000753802">
    <property type="component" value="Unassembled WGS sequence"/>
</dbReference>
<dbReference type="InterPro" id="IPR013785">
    <property type="entry name" value="Aldolase_TIM"/>
</dbReference>
<evidence type="ECO:0000313" key="2">
    <source>
        <dbReference type="EMBL" id="NCI49025.1"/>
    </source>
</evidence>
<proteinExistence type="predicted"/>
<keyword evidence="2" id="KW-0808">Transferase</keyword>
<dbReference type="EMBL" id="JAACJS010000002">
    <property type="protein sequence ID" value="NCI49025.1"/>
    <property type="molecule type" value="Genomic_DNA"/>
</dbReference>
<reference evidence="2 3" key="1">
    <citation type="submission" date="2020-01" db="EMBL/GenBank/DDBJ databases">
        <title>Genome analysis.</title>
        <authorList>
            <person name="Wu S."/>
            <person name="Wang G."/>
        </authorList>
    </citation>
    <scope>NUCLEOTIDE SEQUENCE [LARGE SCALE GENOMIC DNA]</scope>
    <source>
        <strain evidence="2 3">SYL130</strain>
    </source>
</reference>
<organism evidence="2 3">
    <name type="scientific">Sediminibacterium roseum</name>
    <dbReference type="NCBI Taxonomy" id="1978412"/>
    <lineage>
        <taxon>Bacteria</taxon>
        <taxon>Pseudomonadati</taxon>
        <taxon>Bacteroidota</taxon>
        <taxon>Chitinophagia</taxon>
        <taxon>Chitinophagales</taxon>
        <taxon>Chitinophagaceae</taxon>
        <taxon>Sediminibacterium</taxon>
    </lineage>
</organism>
<dbReference type="Pfam" id="PF00923">
    <property type="entry name" value="TAL_FSA"/>
    <property type="match status" value="1"/>
</dbReference>
<dbReference type="Gene3D" id="3.20.20.70">
    <property type="entry name" value="Aldolase class I"/>
    <property type="match status" value="1"/>
</dbReference>
<dbReference type="InterPro" id="IPR011861">
    <property type="entry name" value="Transald_staph-type"/>
</dbReference>
<dbReference type="SUPFAM" id="SSF51569">
    <property type="entry name" value="Aldolase"/>
    <property type="match status" value="1"/>
</dbReference>
<protein>
    <submittedName>
        <fullName evidence="2">Transaldolase</fullName>
        <ecNumber evidence="2">2.2.1.2</ecNumber>
    </submittedName>
</protein>